<dbReference type="Gene3D" id="1.10.150.20">
    <property type="entry name" value="5' to 3' exonuclease, C-terminal subdomain"/>
    <property type="match status" value="1"/>
</dbReference>
<dbReference type="SMART" id="SM00482">
    <property type="entry name" value="POLAc"/>
    <property type="match status" value="1"/>
</dbReference>
<evidence type="ECO:0000313" key="5">
    <source>
        <dbReference type="EMBL" id="QTE27779.1"/>
    </source>
</evidence>
<dbReference type="InterPro" id="IPR002298">
    <property type="entry name" value="DNA_polymerase_A"/>
</dbReference>
<dbReference type="EC" id="2.7.7.7" evidence="1"/>
<organism evidence="5 6">
    <name type="scientific">Pengzhenrongella sicca</name>
    <dbReference type="NCBI Taxonomy" id="2819238"/>
    <lineage>
        <taxon>Bacteria</taxon>
        <taxon>Bacillati</taxon>
        <taxon>Actinomycetota</taxon>
        <taxon>Actinomycetes</taxon>
        <taxon>Micrococcales</taxon>
        <taxon>Pengzhenrongella</taxon>
    </lineage>
</organism>
<evidence type="ECO:0000256" key="2">
    <source>
        <dbReference type="ARBA" id="ARBA00022705"/>
    </source>
</evidence>
<dbReference type="InterPro" id="IPR001098">
    <property type="entry name" value="DNA-dir_DNA_pol_A_palm_dom"/>
</dbReference>
<name>A0A8A4Z9R4_9MICO</name>
<dbReference type="KEGG" id="psic:J4E96_10055"/>
<keyword evidence="5" id="KW-0540">Nuclease</keyword>
<dbReference type="Proteomes" id="UP000663937">
    <property type="component" value="Chromosome"/>
</dbReference>
<dbReference type="GO" id="GO:0003677">
    <property type="term" value="F:DNA binding"/>
    <property type="evidence" value="ECO:0007669"/>
    <property type="project" value="InterPro"/>
</dbReference>
<keyword evidence="6" id="KW-1185">Reference proteome</keyword>
<keyword evidence="5" id="KW-0378">Hydrolase</keyword>
<evidence type="ECO:0000256" key="3">
    <source>
        <dbReference type="ARBA" id="ARBA00049244"/>
    </source>
</evidence>
<accession>A0A8A4Z9R4</accession>
<dbReference type="CDD" id="cd06444">
    <property type="entry name" value="DNA_pol_A"/>
    <property type="match status" value="1"/>
</dbReference>
<keyword evidence="5" id="KW-0269">Exonuclease</keyword>
<dbReference type="NCBIfam" id="NF011538">
    <property type="entry name" value="PRK14975.1-1"/>
    <property type="match status" value="1"/>
</dbReference>
<dbReference type="PRINTS" id="PR00868">
    <property type="entry name" value="DNAPOLI"/>
</dbReference>
<comment type="catalytic activity">
    <reaction evidence="3">
        <text>DNA(n) + a 2'-deoxyribonucleoside 5'-triphosphate = DNA(n+1) + diphosphate</text>
        <dbReference type="Rhea" id="RHEA:22508"/>
        <dbReference type="Rhea" id="RHEA-COMP:17339"/>
        <dbReference type="Rhea" id="RHEA-COMP:17340"/>
        <dbReference type="ChEBI" id="CHEBI:33019"/>
        <dbReference type="ChEBI" id="CHEBI:61560"/>
        <dbReference type="ChEBI" id="CHEBI:173112"/>
        <dbReference type="EC" id="2.7.7.7"/>
    </reaction>
</comment>
<keyword evidence="2" id="KW-0235">DNA replication</keyword>
<evidence type="ECO:0000256" key="1">
    <source>
        <dbReference type="ARBA" id="ARBA00012417"/>
    </source>
</evidence>
<evidence type="ECO:0000259" key="4">
    <source>
        <dbReference type="SMART" id="SM00482"/>
    </source>
</evidence>
<proteinExistence type="predicted"/>
<dbReference type="PANTHER" id="PTHR10133:SF27">
    <property type="entry name" value="DNA POLYMERASE NU"/>
    <property type="match status" value="1"/>
</dbReference>
<dbReference type="InterPro" id="IPR043502">
    <property type="entry name" value="DNA/RNA_pol_sf"/>
</dbReference>
<dbReference type="GO" id="GO:0006261">
    <property type="term" value="P:DNA-templated DNA replication"/>
    <property type="evidence" value="ECO:0007669"/>
    <property type="project" value="InterPro"/>
</dbReference>
<feature type="domain" description="DNA-directed DNA polymerase family A palm" evidence="4">
    <location>
        <begin position="350"/>
        <end position="552"/>
    </location>
</feature>
<protein>
    <recommendedName>
        <fullName evidence="1">DNA-directed DNA polymerase</fullName>
        <ecNumber evidence="1">2.7.7.7</ecNumber>
    </recommendedName>
</protein>
<evidence type="ECO:0000313" key="6">
    <source>
        <dbReference type="Proteomes" id="UP000663937"/>
    </source>
</evidence>
<dbReference type="Gene3D" id="3.30.70.370">
    <property type="match status" value="1"/>
</dbReference>
<dbReference type="GO" id="GO:0006302">
    <property type="term" value="P:double-strand break repair"/>
    <property type="evidence" value="ECO:0007669"/>
    <property type="project" value="TreeGrafter"/>
</dbReference>
<dbReference type="GO" id="GO:0003887">
    <property type="term" value="F:DNA-directed DNA polymerase activity"/>
    <property type="evidence" value="ECO:0007669"/>
    <property type="project" value="UniProtKB-EC"/>
</dbReference>
<dbReference type="Pfam" id="PF00476">
    <property type="entry name" value="DNA_pol_A"/>
    <property type="match status" value="1"/>
</dbReference>
<dbReference type="EMBL" id="CP071868">
    <property type="protein sequence ID" value="QTE27779.1"/>
    <property type="molecule type" value="Genomic_DNA"/>
</dbReference>
<sequence length="593" mass="62899">MWVAAGCGWRRREWGVSFLVVADDAARPGAVVVVAVSDQGAPGDRTVVDARELPALVAAREQDRPRWVWDDTDRWYPPLLAAGSRVERAYDLRLCHAILRRSATCDRSGLALAPAGLWDEARRQEHALPELTLFDDPASAATPTAGADGDGGGANLGGVLDDVARLDGKLDVVDELAAQLAAVAGSRAPGRLRLLLAAESTGALIAAEMHHDGMPWSVDVHDALLTRALGARPVHGGRPPRLDELAAQVRAALGNPSVNVDSPPELLRALRSAGLDVATTRTGELREQTHPVVAPLLAYKKLARLLSANGWSWMQAWVHEGRFRPQYVPGGVVTGRWATNGGGALQLPASVRAAVRADPGWKLVVADAAQLEPRVLAAMSGDAAMAAAGRHADLYQGVVDAGIVDTRAEAKYAMLGAIYGATTGPSAVLMPQLTRAFPRAVALVEDAARAGERGEVVSTWLGRSSPLPGAAWQEVVARAEGELARPDDVRAARGRRRDWGRFTRNFVVQGTAAEWALCWMAALRRRLLALDGRPHLIFFLHDEVMVHAPAAAADDVAAAIVAAAAEAGRLLFGDGPVDFALDVSVVDSYDQAS</sequence>
<dbReference type="SUPFAM" id="SSF56672">
    <property type="entry name" value="DNA/RNA polymerases"/>
    <property type="match status" value="1"/>
</dbReference>
<dbReference type="AlphaFoldDB" id="A0A8A4Z9R4"/>
<dbReference type="PANTHER" id="PTHR10133">
    <property type="entry name" value="DNA POLYMERASE I"/>
    <property type="match status" value="1"/>
</dbReference>
<dbReference type="GO" id="GO:0004527">
    <property type="term" value="F:exonuclease activity"/>
    <property type="evidence" value="ECO:0007669"/>
    <property type="project" value="UniProtKB-KW"/>
</dbReference>
<reference evidence="5" key="1">
    <citation type="submission" date="2021-03" db="EMBL/GenBank/DDBJ databases">
        <title>Pengzhenrongella sicca gen. nov., sp. nov., a new member of suborder Micrococcineae isolated from High-Arctic tundra soil.</title>
        <authorList>
            <person name="Peng F."/>
        </authorList>
    </citation>
    <scope>NUCLEOTIDE SEQUENCE</scope>
    <source>
        <strain evidence="5">LRZ-2</strain>
    </source>
</reference>
<gene>
    <name evidence="5" type="ORF">J4E96_10055</name>
</gene>